<evidence type="ECO:0000313" key="2">
    <source>
        <dbReference type="EMBL" id="PKF72150.1"/>
    </source>
</evidence>
<dbReference type="InterPro" id="IPR012338">
    <property type="entry name" value="Beta-lactam/transpept-like"/>
</dbReference>
<organism evidence="2 3">
    <name type="scientific">Pseudomonas fluvialis</name>
    <dbReference type="NCBI Taxonomy" id="1793966"/>
    <lineage>
        <taxon>Bacteria</taxon>
        <taxon>Pseudomonadati</taxon>
        <taxon>Pseudomonadota</taxon>
        <taxon>Gammaproteobacteria</taxon>
        <taxon>Pseudomonadales</taxon>
        <taxon>Pseudomonadaceae</taxon>
        <taxon>Pseudomonas</taxon>
    </lineage>
</organism>
<protein>
    <submittedName>
        <fullName evidence="2">Serine hydrolase</fullName>
    </submittedName>
</protein>
<reference evidence="3" key="1">
    <citation type="submission" date="2017-12" db="EMBL/GenBank/DDBJ databases">
        <authorList>
            <person name="Yu X.-Y."/>
        </authorList>
    </citation>
    <scope>NUCLEOTIDE SEQUENCE [LARGE SCALE GENOMIC DNA]</scope>
    <source>
        <strain evidence="3">ZYSR67-Z</strain>
    </source>
</reference>
<dbReference type="EMBL" id="PIYS01000005">
    <property type="protein sequence ID" value="PKF72150.1"/>
    <property type="molecule type" value="Genomic_DNA"/>
</dbReference>
<dbReference type="Pfam" id="PF00144">
    <property type="entry name" value="Beta-lactamase"/>
    <property type="match status" value="1"/>
</dbReference>
<keyword evidence="2" id="KW-0378">Hydrolase</keyword>
<dbReference type="GO" id="GO:0016787">
    <property type="term" value="F:hydrolase activity"/>
    <property type="evidence" value="ECO:0007669"/>
    <property type="project" value="UniProtKB-KW"/>
</dbReference>
<dbReference type="Proteomes" id="UP000242861">
    <property type="component" value="Unassembled WGS sequence"/>
</dbReference>
<evidence type="ECO:0000259" key="1">
    <source>
        <dbReference type="Pfam" id="PF00144"/>
    </source>
</evidence>
<dbReference type="InterPro" id="IPR001466">
    <property type="entry name" value="Beta-lactam-related"/>
</dbReference>
<sequence length="392" mass="43081">MVILLSRRAAVLGRLFGGSGWRMRGVLRGVCGLLLLASPAWAEEAWPVPDWQVQPVVADQRLAALQAYAFAPRDETTRQGVRSNALLVVRDGRVVFERYAAGGGADIPQLSWSVSKSLMASVLGVAWSEGRFRLDDPVQQHYPPFAAHPQVKMGHLLNWASGLDWQEDYEFAPLRSSVVAMLYTRGRNDMAGFVAARDAAAAPGTRFNYSSGDSNVLSAALQQMLGSAYADYPWRALFEPLGIRSAVWERDGQGRFVASSYAYLSARDLARVGLLMQRQGRWVDRQLIDPAWVDFVLSPFAGYQASQQAPGAPLPGAHWWLNQPPAGQSARPWADAPADTFAALGHWGQALYVVPSEGLVVVRFADDRDGRFSHNQLLRLVRAAFSAPQEHP</sequence>
<dbReference type="Gene3D" id="3.40.710.10">
    <property type="entry name" value="DD-peptidase/beta-lactamase superfamily"/>
    <property type="match status" value="1"/>
</dbReference>
<evidence type="ECO:0000313" key="3">
    <source>
        <dbReference type="Proteomes" id="UP000242861"/>
    </source>
</evidence>
<dbReference type="InterPro" id="IPR050789">
    <property type="entry name" value="Diverse_Enzym_Activities"/>
</dbReference>
<name>A0A2I0CSJ6_9PSED</name>
<accession>A0A2I0CSJ6</accession>
<dbReference type="PANTHER" id="PTHR43283:SF7">
    <property type="entry name" value="BETA-LACTAMASE-RELATED DOMAIN-CONTAINING PROTEIN"/>
    <property type="match status" value="1"/>
</dbReference>
<dbReference type="PANTHER" id="PTHR43283">
    <property type="entry name" value="BETA-LACTAMASE-RELATED"/>
    <property type="match status" value="1"/>
</dbReference>
<dbReference type="SUPFAM" id="SSF56601">
    <property type="entry name" value="beta-lactamase/transpeptidase-like"/>
    <property type="match status" value="1"/>
</dbReference>
<dbReference type="AlphaFoldDB" id="A0A2I0CSJ6"/>
<gene>
    <name evidence="2" type="ORF">CW360_04975</name>
</gene>
<feature type="domain" description="Beta-lactamase-related" evidence="1">
    <location>
        <begin position="78"/>
        <end position="380"/>
    </location>
</feature>
<proteinExistence type="predicted"/>
<comment type="caution">
    <text evidence="2">The sequence shown here is derived from an EMBL/GenBank/DDBJ whole genome shotgun (WGS) entry which is preliminary data.</text>
</comment>